<feature type="non-terminal residue" evidence="1">
    <location>
        <position position="34"/>
    </location>
</feature>
<proteinExistence type="predicted"/>
<protein>
    <recommendedName>
        <fullName evidence="2">Response regulatory domain-containing protein</fullName>
    </recommendedName>
</protein>
<accession>X1MTQ5</accession>
<name>X1MTQ5_9ZZZZ</name>
<evidence type="ECO:0000313" key="1">
    <source>
        <dbReference type="EMBL" id="GAI34663.1"/>
    </source>
</evidence>
<reference evidence="1" key="1">
    <citation type="journal article" date="2014" name="Front. Microbiol.">
        <title>High frequency of phylogenetically diverse reductive dehalogenase-homologous genes in deep subseafloor sedimentary metagenomes.</title>
        <authorList>
            <person name="Kawai M."/>
            <person name="Futagami T."/>
            <person name="Toyoda A."/>
            <person name="Takaki Y."/>
            <person name="Nishi S."/>
            <person name="Hori S."/>
            <person name="Arai W."/>
            <person name="Tsubouchi T."/>
            <person name="Morono Y."/>
            <person name="Uchiyama I."/>
            <person name="Ito T."/>
            <person name="Fujiyama A."/>
            <person name="Inagaki F."/>
            <person name="Takami H."/>
        </authorList>
    </citation>
    <scope>NUCLEOTIDE SEQUENCE</scope>
    <source>
        <strain evidence="1">Expedition CK06-06</strain>
    </source>
</reference>
<dbReference type="AlphaFoldDB" id="X1MTQ5"/>
<organism evidence="1">
    <name type="scientific">marine sediment metagenome</name>
    <dbReference type="NCBI Taxonomy" id="412755"/>
    <lineage>
        <taxon>unclassified sequences</taxon>
        <taxon>metagenomes</taxon>
        <taxon>ecological metagenomes</taxon>
    </lineage>
</organism>
<comment type="caution">
    <text evidence="1">The sequence shown here is derived from an EMBL/GenBank/DDBJ whole genome shotgun (WGS) entry which is preliminary data.</text>
</comment>
<gene>
    <name evidence="1" type="ORF">S06H3_51220</name>
</gene>
<sequence length="34" mass="4133">MEDKYRVVFVVDDEKGVQESMKMVLKDKYQVFTF</sequence>
<dbReference type="EMBL" id="BARV01032491">
    <property type="protein sequence ID" value="GAI34663.1"/>
    <property type="molecule type" value="Genomic_DNA"/>
</dbReference>
<evidence type="ECO:0008006" key="2">
    <source>
        <dbReference type="Google" id="ProtNLM"/>
    </source>
</evidence>